<organism evidence="1 2">
    <name type="scientific">Jeotgalibacillus soli</name>
    <dbReference type="NCBI Taxonomy" id="889306"/>
    <lineage>
        <taxon>Bacteria</taxon>
        <taxon>Bacillati</taxon>
        <taxon>Bacillota</taxon>
        <taxon>Bacilli</taxon>
        <taxon>Bacillales</taxon>
        <taxon>Caryophanaceae</taxon>
        <taxon>Jeotgalibacillus</taxon>
    </lineage>
</organism>
<evidence type="ECO:0000313" key="2">
    <source>
        <dbReference type="Proteomes" id="UP000031938"/>
    </source>
</evidence>
<dbReference type="Proteomes" id="UP000031938">
    <property type="component" value="Unassembled WGS sequence"/>
</dbReference>
<name>A0A0C2S9K8_9BACL</name>
<keyword evidence="2" id="KW-1185">Reference proteome</keyword>
<dbReference type="STRING" id="889306.KP78_06450"/>
<evidence type="ECO:0000313" key="1">
    <source>
        <dbReference type="EMBL" id="KIL50644.1"/>
    </source>
</evidence>
<reference evidence="1 2" key="1">
    <citation type="submission" date="2015-01" db="EMBL/GenBank/DDBJ databases">
        <title>Genome sequencing of Jeotgalibacillus soli.</title>
        <authorList>
            <person name="Goh K.M."/>
            <person name="Chan K.-G."/>
            <person name="Yaakop A.S."/>
            <person name="Ee R."/>
            <person name="Gan H.M."/>
            <person name="Chan C.S."/>
        </authorList>
    </citation>
    <scope>NUCLEOTIDE SEQUENCE [LARGE SCALE GENOMIC DNA]</scope>
    <source>
        <strain evidence="1 2">P9</strain>
    </source>
</reference>
<comment type="caution">
    <text evidence="1">The sequence shown here is derived from an EMBL/GenBank/DDBJ whole genome shotgun (WGS) entry which is preliminary data.</text>
</comment>
<sequence>MLLVCLEIHFSHQNERVSDIFVEWLKGEKLQFFTRGFEEEMDAVFTGTVFVCP</sequence>
<dbReference type="PATRIC" id="fig|889306.3.peg.643"/>
<gene>
    <name evidence="1" type="ORF">KP78_06450</name>
</gene>
<accession>A0A0C2S9K8</accession>
<dbReference type="AlphaFoldDB" id="A0A0C2S9K8"/>
<dbReference type="EMBL" id="JXRP01000008">
    <property type="protein sequence ID" value="KIL50644.1"/>
    <property type="molecule type" value="Genomic_DNA"/>
</dbReference>
<protein>
    <submittedName>
        <fullName evidence="1">Uncharacterized protein</fullName>
    </submittedName>
</protein>
<proteinExistence type="predicted"/>